<organism evidence="3 4">
    <name type="scientific">Terfezia boudieri ATCC MYA-4762</name>
    <dbReference type="NCBI Taxonomy" id="1051890"/>
    <lineage>
        <taxon>Eukaryota</taxon>
        <taxon>Fungi</taxon>
        <taxon>Dikarya</taxon>
        <taxon>Ascomycota</taxon>
        <taxon>Pezizomycotina</taxon>
        <taxon>Pezizomycetes</taxon>
        <taxon>Pezizales</taxon>
        <taxon>Pezizaceae</taxon>
        <taxon>Terfezia</taxon>
    </lineage>
</organism>
<evidence type="ECO:0000313" key="4">
    <source>
        <dbReference type="Proteomes" id="UP000267821"/>
    </source>
</evidence>
<dbReference type="InterPro" id="IPR015966">
    <property type="entry name" value="tRNA_lig_kin_fungi"/>
</dbReference>
<dbReference type="PANTHER" id="PTHR32004:SF1">
    <property type="entry name" value="TRNA LIGASE"/>
    <property type="match status" value="1"/>
</dbReference>
<name>A0A3N4LSC0_9PEZI</name>
<dbReference type="Gene3D" id="3.40.50.300">
    <property type="entry name" value="P-loop containing nucleotide triphosphate hydrolases"/>
    <property type="match status" value="1"/>
</dbReference>
<dbReference type="GO" id="GO:0005634">
    <property type="term" value="C:nucleus"/>
    <property type="evidence" value="ECO:0007669"/>
    <property type="project" value="TreeGrafter"/>
</dbReference>
<evidence type="ECO:0000313" key="3">
    <source>
        <dbReference type="EMBL" id="RPB25804.1"/>
    </source>
</evidence>
<evidence type="ECO:0000259" key="1">
    <source>
        <dbReference type="Pfam" id="PF08303"/>
    </source>
</evidence>
<dbReference type="OrthoDB" id="276239at2759"/>
<evidence type="ECO:0000259" key="2">
    <source>
        <dbReference type="Pfam" id="PF09511"/>
    </source>
</evidence>
<dbReference type="Proteomes" id="UP000267821">
    <property type="component" value="Unassembled WGS sequence"/>
</dbReference>
<dbReference type="STRING" id="1051890.A0A3N4LSC0"/>
<dbReference type="GO" id="GO:0006388">
    <property type="term" value="P:tRNA splicing, via endonucleolytic cleavage and ligation"/>
    <property type="evidence" value="ECO:0007669"/>
    <property type="project" value="InterPro"/>
</dbReference>
<dbReference type="PANTHER" id="PTHR32004">
    <property type="entry name" value="TRNA LIGASE"/>
    <property type="match status" value="1"/>
</dbReference>
<dbReference type="InParanoid" id="A0A3N4LSC0"/>
<dbReference type="Pfam" id="PF09511">
    <property type="entry name" value="RNA_lig_T4_1"/>
    <property type="match status" value="1"/>
</dbReference>
<dbReference type="InterPro" id="IPR019039">
    <property type="entry name" value="T4-Rnl1-like_N"/>
</dbReference>
<accession>A0A3N4LSC0</accession>
<reference evidence="3 4" key="1">
    <citation type="journal article" date="2018" name="Nat. Ecol. Evol.">
        <title>Pezizomycetes genomes reveal the molecular basis of ectomycorrhizal truffle lifestyle.</title>
        <authorList>
            <person name="Murat C."/>
            <person name="Payen T."/>
            <person name="Noel B."/>
            <person name="Kuo A."/>
            <person name="Morin E."/>
            <person name="Chen J."/>
            <person name="Kohler A."/>
            <person name="Krizsan K."/>
            <person name="Balestrini R."/>
            <person name="Da Silva C."/>
            <person name="Montanini B."/>
            <person name="Hainaut M."/>
            <person name="Levati E."/>
            <person name="Barry K.W."/>
            <person name="Belfiori B."/>
            <person name="Cichocki N."/>
            <person name="Clum A."/>
            <person name="Dockter R.B."/>
            <person name="Fauchery L."/>
            <person name="Guy J."/>
            <person name="Iotti M."/>
            <person name="Le Tacon F."/>
            <person name="Lindquist E.A."/>
            <person name="Lipzen A."/>
            <person name="Malagnac F."/>
            <person name="Mello A."/>
            <person name="Molinier V."/>
            <person name="Miyauchi S."/>
            <person name="Poulain J."/>
            <person name="Riccioni C."/>
            <person name="Rubini A."/>
            <person name="Sitrit Y."/>
            <person name="Splivallo R."/>
            <person name="Traeger S."/>
            <person name="Wang M."/>
            <person name="Zifcakova L."/>
            <person name="Wipf D."/>
            <person name="Zambonelli A."/>
            <person name="Paolocci F."/>
            <person name="Nowrousian M."/>
            <person name="Ottonello S."/>
            <person name="Baldrian P."/>
            <person name="Spatafora J.W."/>
            <person name="Henrissat B."/>
            <person name="Nagy L.G."/>
            <person name="Aury J.M."/>
            <person name="Wincker P."/>
            <person name="Grigoriev I.V."/>
            <person name="Bonfante P."/>
            <person name="Martin F.M."/>
        </authorList>
    </citation>
    <scope>NUCLEOTIDE SEQUENCE [LARGE SCALE GENOMIC DNA]</scope>
    <source>
        <strain evidence="3 4">ATCC MYA-4762</strain>
    </source>
</reference>
<dbReference type="GO" id="GO:0005524">
    <property type="term" value="F:ATP binding"/>
    <property type="evidence" value="ECO:0007669"/>
    <property type="project" value="InterPro"/>
</dbReference>
<feature type="domain" description="tRNA ligase kinase" evidence="1">
    <location>
        <begin position="391"/>
        <end position="464"/>
    </location>
</feature>
<protein>
    <recommendedName>
        <fullName evidence="5">tRNA ligase</fullName>
    </recommendedName>
</protein>
<sequence length="485" mass="55813">MSEHTLTGTLSEPRLQKPKEVNSLVNQMEVGLKKGKGAGFGCRRTTFKLDGRDMEVHSWKFNDFDYKKYTLPTFARGLFTYRNPSSGDHEIVIRGYDKFFNINEVKNTKWAWIKENTKGPYEWTVKENGCIIFISGLSDDSLLGRGRMWIYRMQWQGRVGKTRAELSRHLRELNATAVFELCDDSLEEHILAYAEDQAGLYLHGINLYVPKFATCFQGEVQKFAETYGMRKTEYFEMHDVDSLKKFLEEAAETGSWNGKDVEGFVIRCKAREAPTDSSWHDWFFKYKFEEPYLMYRQWREVTKSMLSGKQPKYQKHKGVTNEYLTFARVYFKQNPELVKEYQENHGIIKLRDAFLEKRGMKGSELVKIENEGGMSQDESGEAAETEDVKLVLVPIASIGCGKTTLAIALSRLFKWGHIQNDNLPGGSKRPVQFARAIVDSLKTSQAAIADRNNHQKHERKQIFDLGSIGAGMEQRTTSSLRTPTR</sequence>
<keyword evidence="4" id="KW-1185">Reference proteome</keyword>
<dbReference type="InterPro" id="IPR027417">
    <property type="entry name" value="P-loop_NTPase"/>
</dbReference>
<dbReference type="EMBL" id="ML121536">
    <property type="protein sequence ID" value="RPB25804.1"/>
    <property type="molecule type" value="Genomic_DNA"/>
</dbReference>
<dbReference type="Pfam" id="PF08303">
    <property type="entry name" value="tRNA_lig_kinase"/>
    <property type="match status" value="1"/>
</dbReference>
<proteinExistence type="predicted"/>
<evidence type="ECO:0008006" key="5">
    <source>
        <dbReference type="Google" id="ProtNLM"/>
    </source>
</evidence>
<dbReference type="FunCoup" id="A0A3N4LSC0">
    <property type="interactions" value="79"/>
</dbReference>
<dbReference type="GO" id="GO:0003972">
    <property type="term" value="F:RNA ligase (ATP) activity"/>
    <property type="evidence" value="ECO:0007669"/>
    <property type="project" value="InterPro"/>
</dbReference>
<feature type="domain" description="T4 RNA ligase 1-like N-terminal" evidence="2">
    <location>
        <begin position="75"/>
        <end position="293"/>
    </location>
</feature>
<gene>
    <name evidence="3" type="ORF">L211DRAFT_847590</name>
</gene>
<dbReference type="AlphaFoldDB" id="A0A3N4LSC0"/>